<evidence type="ECO:0000313" key="5">
    <source>
        <dbReference type="Proteomes" id="UP000639973"/>
    </source>
</evidence>
<dbReference type="SUPFAM" id="SSF141868">
    <property type="entry name" value="EAL domain-like"/>
    <property type="match status" value="1"/>
</dbReference>
<dbReference type="Gene3D" id="3.30.70.270">
    <property type="match status" value="1"/>
</dbReference>
<accession>A0ABQ2GG64</accession>
<comment type="caution">
    <text evidence="4">The sequence shown here is derived from an EMBL/GenBank/DDBJ whole genome shotgun (WGS) entry which is preliminary data.</text>
</comment>
<feature type="transmembrane region" description="Helical" evidence="1">
    <location>
        <begin position="166"/>
        <end position="189"/>
    </location>
</feature>
<dbReference type="NCBIfam" id="TIGR00254">
    <property type="entry name" value="GGDEF"/>
    <property type="match status" value="1"/>
</dbReference>
<dbReference type="RefSeq" id="WP_188974344.1">
    <property type="nucleotide sequence ID" value="NZ_BMOL01000038.1"/>
</dbReference>
<protein>
    <recommendedName>
        <fullName evidence="6">Diguanylate cyclase/phosphodiesterase</fullName>
    </recommendedName>
</protein>
<dbReference type="InterPro" id="IPR001633">
    <property type="entry name" value="EAL_dom"/>
</dbReference>
<dbReference type="Gene3D" id="3.20.20.450">
    <property type="entry name" value="EAL domain"/>
    <property type="match status" value="1"/>
</dbReference>
<evidence type="ECO:0000313" key="4">
    <source>
        <dbReference type="EMBL" id="GGL94915.1"/>
    </source>
</evidence>
<feature type="transmembrane region" description="Helical" evidence="1">
    <location>
        <begin position="134"/>
        <end position="154"/>
    </location>
</feature>
<sequence length="817" mass="89207">MVVKLNRVVPFGLLTLLGLMHISWMVFRWGPPNLQPFLAGLLYVPAFLIAAGYAVRTARQVQSTRESVAWVCISIGLLAFGLAEVIFTYLQVVRQVDPFPSLADVLFLLFPPLVGAALLLFPRPHLSRAGWLRLGLDVGIMTAAAGVFSWRFLLADLVVDYRAQPLTGSIALAYPISDLLLLCLLLLLLARHQHLPRQVTVLMALALTSFVVADTGFAALTVKQAYVSGSIIDLFWGLGGLLFGMAAILRGNNTRVTISEPALNWTVLTAGPYLAVAATAILLLNTVMDGTGDFTVRGVLWSTMLVATLVMVRQAVAFAENAALTRDLHRATQHLESRVAARTAELHTANMELHAFSLDLEEKVQARTAELELSRAHLAHQAHHDALTSLPNRVLFSDRLGQAVTAAARYNRKLAVLYLDLDGFKQINDTCGHEAGDEVLRVTARRLQEATRPSDTVARLGGDEFIVLLTEVGEVFDVASVARRILDSVSKDIVLDAQTVRVTTSIGIALYPETALDAAPLHKQADAAMYRAKHGGKNTICYFAPEMNSVIQVRADLVAGLRSALANQELYVVYQPLFASSTRELASLEALLRWSSPSLDEVSPGEFIPIAEDSGQIIELGAWVLNEVCRQQAVWQRQGLAPTRVAINVSPLQFARPGFVEDLRHLLGRHGLDGRWLELELTERIMLNDLASIAHKMRELRALGVGISIDDFGAGNTALSYFFQLPITTVKIDRSLIQGLGQAHGSDRVVQAIVALAHSLDLKVVAEGIETWAQMTSVTDLGCERVQGYLLARPEQADVVQARLSAKSSARELLVVR</sequence>
<dbReference type="Pfam" id="PF00563">
    <property type="entry name" value="EAL"/>
    <property type="match status" value="1"/>
</dbReference>
<dbReference type="Pfam" id="PF00990">
    <property type="entry name" value="GGDEF"/>
    <property type="match status" value="1"/>
</dbReference>
<feature type="transmembrane region" description="Helical" evidence="1">
    <location>
        <begin position="226"/>
        <end position="250"/>
    </location>
</feature>
<feature type="transmembrane region" description="Helical" evidence="1">
    <location>
        <begin position="262"/>
        <end position="287"/>
    </location>
</feature>
<keyword evidence="1" id="KW-1133">Transmembrane helix</keyword>
<dbReference type="InterPro" id="IPR029787">
    <property type="entry name" value="Nucleotide_cyclase"/>
</dbReference>
<keyword evidence="1" id="KW-0812">Transmembrane</keyword>
<reference evidence="5" key="1">
    <citation type="journal article" date="2019" name="Int. J. Syst. Evol. Microbiol.">
        <title>The Global Catalogue of Microorganisms (GCM) 10K type strain sequencing project: providing services to taxonomists for standard genome sequencing and annotation.</title>
        <authorList>
            <consortium name="The Broad Institute Genomics Platform"/>
            <consortium name="The Broad Institute Genome Sequencing Center for Infectious Disease"/>
            <person name="Wu L."/>
            <person name="Ma J."/>
        </authorList>
    </citation>
    <scope>NUCLEOTIDE SEQUENCE [LARGE SCALE GENOMIC DNA]</scope>
    <source>
        <strain evidence="5">JCM 15442</strain>
    </source>
</reference>
<feature type="transmembrane region" description="Helical" evidence="1">
    <location>
        <begin position="38"/>
        <end position="55"/>
    </location>
</feature>
<name>A0ABQ2GG64_9DEIO</name>
<dbReference type="SMART" id="SM00267">
    <property type="entry name" value="GGDEF"/>
    <property type="match status" value="1"/>
</dbReference>
<gene>
    <name evidence="4" type="ORF">GCM10010840_36200</name>
</gene>
<keyword evidence="1" id="KW-0472">Membrane</keyword>
<evidence type="ECO:0008006" key="6">
    <source>
        <dbReference type="Google" id="ProtNLM"/>
    </source>
</evidence>
<dbReference type="CDD" id="cd01948">
    <property type="entry name" value="EAL"/>
    <property type="match status" value="1"/>
</dbReference>
<organism evidence="4 5">
    <name type="scientific">Deinococcus aerolatus</name>
    <dbReference type="NCBI Taxonomy" id="522487"/>
    <lineage>
        <taxon>Bacteria</taxon>
        <taxon>Thermotogati</taxon>
        <taxon>Deinococcota</taxon>
        <taxon>Deinococci</taxon>
        <taxon>Deinococcales</taxon>
        <taxon>Deinococcaceae</taxon>
        <taxon>Deinococcus</taxon>
    </lineage>
</organism>
<feature type="transmembrane region" description="Helical" evidence="1">
    <location>
        <begin position="201"/>
        <end position="220"/>
    </location>
</feature>
<proteinExistence type="predicted"/>
<evidence type="ECO:0000256" key="1">
    <source>
        <dbReference type="SAM" id="Phobius"/>
    </source>
</evidence>
<feature type="domain" description="EAL" evidence="2">
    <location>
        <begin position="554"/>
        <end position="808"/>
    </location>
</feature>
<feature type="transmembrane region" description="Helical" evidence="1">
    <location>
        <begin position="102"/>
        <end position="122"/>
    </location>
</feature>
<dbReference type="PANTHER" id="PTHR44757:SF2">
    <property type="entry name" value="BIOFILM ARCHITECTURE MAINTENANCE PROTEIN MBAA"/>
    <property type="match status" value="1"/>
</dbReference>
<feature type="domain" description="GGDEF" evidence="3">
    <location>
        <begin position="412"/>
        <end position="545"/>
    </location>
</feature>
<dbReference type="InterPro" id="IPR000160">
    <property type="entry name" value="GGDEF_dom"/>
</dbReference>
<feature type="transmembrane region" description="Helical" evidence="1">
    <location>
        <begin position="67"/>
        <end position="90"/>
    </location>
</feature>
<dbReference type="EMBL" id="BMOL01000038">
    <property type="protein sequence ID" value="GGL94915.1"/>
    <property type="molecule type" value="Genomic_DNA"/>
</dbReference>
<dbReference type="InterPro" id="IPR035919">
    <property type="entry name" value="EAL_sf"/>
</dbReference>
<dbReference type="PROSITE" id="PS50883">
    <property type="entry name" value="EAL"/>
    <property type="match status" value="1"/>
</dbReference>
<dbReference type="Proteomes" id="UP000639973">
    <property type="component" value="Unassembled WGS sequence"/>
</dbReference>
<dbReference type="PROSITE" id="PS50887">
    <property type="entry name" value="GGDEF"/>
    <property type="match status" value="1"/>
</dbReference>
<dbReference type="SUPFAM" id="SSF55073">
    <property type="entry name" value="Nucleotide cyclase"/>
    <property type="match status" value="1"/>
</dbReference>
<evidence type="ECO:0000259" key="2">
    <source>
        <dbReference type="PROSITE" id="PS50883"/>
    </source>
</evidence>
<dbReference type="SMART" id="SM00052">
    <property type="entry name" value="EAL"/>
    <property type="match status" value="1"/>
</dbReference>
<dbReference type="InterPro" id="IPR052155">
    <property type="entry name" value="Biofilm_reg_signaling"/>
</dbReference>
<keyword evidence="5" id="KW-1185">Reference proteome</keyword>
<dbReference type="InterPro" id="IPR043128">
    <property type="entry name" value="Rev_trsase/Diguanyl_cyclase"/>
</dbReference>
<dbReference type="PANTHER" id="PTHR44757">
    <property type="entry name" value="DIGUANYLATE CYCLASE DGCP"/>
    <property type="match status" value="1"/>
</dbReference>
<evidence type="ECO:0000259" key="3">
    <source>
        <dbReference type="PROSITE" id="PS50887"/>
    </source>
</evidence>
<dbReference type="CDD" id="cd01949">
    <property type="entry name" value="GGDEF"/>
    <property type="match status" value="1"/>
</dbReference>